<dbReference type="GO" id="GO:0003959">
    <property type="term" value="F:NADPH dehydrogenase activity"/>
    <property type="evidence" value="ECO:0007669"/>
    <property type="project" value="InterPro"/>
</dbReference>
<dbReference type="Gene3D" id="3.20.20.70">
    <property type="entry name" value="Aldolase class I"/>
    <property type="match status" value="1"/>
</dbReference>
<dbReference type="EMBL" id="UINC01007197">
    <property type="protein sequence ID" value="SVA31963.1"/>
    <property type="molecule type" value="Genomic_DNA"/>
</dbReference>
<evidence type="ECO:0000256" key="2">
    <source>
        <dbReference type="ARBA" id="ARBA00022630"/>
    </source>
</evidence>
<evidence type="ECO:0000256" key="4">
    <source>
        <dbReference type="ARBA" id="ARBA00022857"/>
    </source>
</evidence>
<evidence type="ECO:0000256" key="1">
    <source>
        <dbReference type="ARBA" id="ARBA00001917"/>
    </source>
</evidence>
<proteinExistence type="predicted"/>
<evidence type="ECO:0000259" key="6">
    <source>
        <dbReference type="Pfam" id="PF00724"/>
    </source>
</evidence>
<keyword evidence="2" id="KW-0285">Flavoprotein</keyword>
<name>A0A381UYC0_9ZZZZ</name>
<evidence type="ECO:0000313" key="7">
    <source>
        <dbReference type="EMBL" id="SVA31963.1"/>
    </source>
</evidence>
<evidence type="ECO:0000256" key="3">
    <source>
        <dbReference type="ARBA" id="ARBA00022643"/>
    </source>
</evidence>
<sequence>VQIVNDSPNPILFTPIQMRELEIRNRVMVSPMCQYSATEGSAGPWHHMHLGQFAVSGVGLLCIEMTNVEPIGRITPHCMGLYSDDNESALAQVVHFCKEISDTPIALQLAHAGRKASSTRPWEGRKPILPTNGGWQTVAPSAIPLHDEAHAPRELSSAEIVAIVKNFADAAHRAERIGIDALELHAAHGYLLHQFLSPISNLRTDGYGGSLDNRMRFTLEVFEATRSAWPSNKPLGIRLSATDWVDGGWDIEQSIVLCNLLQESGCDWIDVSSGGLSQDQVVPIGPGYQVHLSERIRQETGLATIAVGMITEPRQAEIIVSEGKADMVALARGMLYDPRWVWHAADELGGRAEYPVRYRRCRPSQRDDVFGERDTESAS</sequence>
<dbReference type="GO" id="GO:0010181">
    <property type="term" value="F:FMN binding"/>
    <property type="evidence" value="ECO:0007669"/>
    <property type="project" value="InterPro"/>
</dbReference>
<protein>
    <recommendedName>
        <fullName evidence="6">NADH:flavin oxidoreductase/NADH oxidase N-terminal domain-containing protein</fullName>
    </recommendedName>
</protein>
<dbReference type="PANTHER" id="PTHR43303">
    <property type="entry name" value="NADPH DEHYDROGENASE C23G7.10C-RELATED"/>
    <property type="match status" value="1"/>
</dbReference>
<evidence type="ECO:0000256" key="5">
    <source>
        <dbReference type="ARBA" id="ARBA00023002"/>
    </source>
</evidence>
<feature type="non-terminal residue" evidence="7">
    <location>
        <position position="1"/>
    </location>
</feature>
<organism evidence="7">
    <name type="scientific">marine metagenome</name>
    <dbReference type="NCBI Taxonomy" id="408172"/>
    <lineage>
        <taxon>unclassified sequences</taxon>
        <taxon>metagenomes</taxon>
        <taxon>ecological metagenomes</taxon>
    </lineage>
</organism>
<dbReference type="PANTHER" id="PTHR43303:SF4">
    <property type="entry name" value="NADPH DEHYDROGENASE C23G7.10C-RELATED"/>
    <property type="match status" value="1"/>
</dbReference>
<dbReference type="SUPFAM" id="SSF51395">
    <property type="entry name" value="FMN-linked oxidoreductases"/>
    <property type="match status" value="1"/>
</dbReference>
<accession>A0A381UYC0</accession>
<dbReference type="Pfam" id="PF00724">
    <property type="entry name" value="Oxidored_FMN"/>
    <property type="match status" value="1"/>
</dbReference>
<keyword evidence="4" id="KW-0521">NADP</keyword>
<dbReference type="GO" id="GO:0050661">
    <property type="term" value="F:NADP binding"/>
    <property type="evidence" value="ECO:0007669"/>
    <property type="project" value="InterPro"/>
</dbReference>
<keyword evidence="3" id="KW-0288">FMN</keyword>
<dbReference type="CDD" id="cd02932">
    <property type="entry name" value="OYE_YqiM_FMN"/>
    <property type="match status" value="1"/>
</dbReference>
<dbReference type="InterPro" id="IPR044152">
    <property type="entry name" value="YqjM-like"/>
</dbReference>
<keyword evidence="5" id="KW-0560">Oxidoreductase</keyword>
<dbReference type="InterPro" id="IPR013785">
    <property type="entry name" value="Aldolase_TIM"/>
</dbReference>
<dbReference type="InterPro" id="IPR001155">
    <property type="entry name" value="OxRdtase_FMN_N"/>
</dbReference>
<gene>
    <name evidence="7" type="ORF">METZ01_LOCUS84817</name>
</gene>
<feature type="domain" description="NADH:flavin oxidoreductase/NADH oxidase N-terminal" evidence="6">
    <location>
        <begin position="12"/>
        <end position="346"/>
    </location>
</feature>
<comment type="cofactor">
    <cofactor evidence="1">
        <name>FMN</name>
        <dbReference type="ChEBI" id="CHEBI:58210"/>
    </cofactor>
</comment>
<dbReference type="AlphaFoldDB" id="A0A381UYC0"/>
<reference evidence="7" key="1">
    <citation type="submission" date="2018-05" db="EMBL/GenBank/DDBJ databases">
        <authorList>
            <person name="Lanie J.A."/>
            <person name="Ng W.-L."/>
            <person name="Kazmierczak K.M."/>
            <person name="Andrzejewski T.M."/>
            <person name="Davidsen T.M."/>
            <person name="Wayne K.J."/>
            <person name="Tettelin H."/>
            <person name="Glass J.I."/>
            <person name="Rusch D."/>
            <person name="Podicherti R."/>
            <person name="Tsui H.-C.T."/>
            <person name="Winkler M.E."/>
        </authorList>
    </citation>
    <scope>NUCLEOTIDE SEQUENCE</scope>
</reference>